<protein>
    <submittedName>
        <fullName evidence="1">Uncharacterized protein</fullName>
    </submittedName>
</protein>
<dbReference type="EMBL" id="KV448660">
    <property type="protein sequence ID" value="OAX34100.1"/>
    <property type="molecule type" value="Genomic_DNA"/>
</dbReference>
<sequence length="177" mass="19826">MLWSYFSAHPKEIAVPACGMLGRFRRQDDQNGRHQLRPRALIITTPKIFITQVTTSNVEFATGSWRTRPASHFVYRSASTKAVTVVCIDKTNMIPFKIALVGAAKCSDPCNPNMCFKRSTSGGIELGLRANGKRGTTPLVARKTGMQARRFRAEVPRKQGKLDASGFTYRPMLFIMW</sequence>
<proteinExistence type="predicted"/>
<organism evidence="1 2">
    <name type="scientific">Rhizopogon vinicolor AM-OR11-026</name>
    <dbReference type="NCBI Taxonomy" id="1314800"/>
    <lineage>
        <taxon>Eukaryota</taxon>
        <taxon>Fungi</taxon>
        <taxon>Dikarya</taxon>
        <taxon>Basidiomycota</taxon>
        <taxon>Agaricomycotina</taxon>
        <taxon>Agaricomycetes</taxon>
        <taxon>Agaricomycetidae</taxon>
        <taxon>Boletales</taxon>
        <taxon>Suillineae</taxon>
        <taxon>Rhizopogonaceae</taxon>
        <taxon>Rhizopogon</taxon>
    </lineage>
</organism>
<name>A0A1B7MNC3_9AGAM</name>
<accession>A0A1B7MNC3</accession>
<reference evidence="1 2" key="1">
    <citation type="submission" date="2016-06" db="EMBL/GenBank/DDBJ databases">
        <title>Comparative genomics of the ectomycorrhizal sister species Rhizopogon vinicolor and Rhizopogon vesiculosus (Basidiomycota: Boletales) reveals a divergence of the mating type B locus.</title>
        <authorList>
            <consortium name="DOE Joint Genome Institute"/>
            <person name="Mujic A.B."/>
            <person name="Kuo A."/>
            <person name="Tritt A."/>
            <person name="Lipzen A."/>
            <person name="Chen C."/>
            <person name="Johnson J."/>
            <person name="Sharma A."/>
            <person name="Barry K."/>
            <person name="Grigoriev I.V."/>
            <person name="Spatafora J.W."/>
        </authorList>
    </citation>
    <scope>NUCLEOTIDE SEQUENCE [LARGE SCALE GENOMIC DNA]</scope>
    <source>
        <strain evidence="1 2">AM-OR11-026</strain>
    </source>
</reference>
<dbReference type="Proteomes" id="UP000092154">
    <property type="component" value="Unassembled WGS sequence"/>
</dbReference>
<evidence type="ECO:0000313" key="2">
    <source>
        <dbReference type="Proteomes" id="UP000092154"/>
    </source>
</evidence>
<gene>
    <name evidence="1" type="ORF">K503DRAFT_786024</name>
</gene>
<dbReference type="InParanoid" id="A0A1B7MNC3"/>
<evidence type="ECO:0000313" key="1">
    <source>
        <dbReference type="EMBL" id="OAX34100.1"/>
    </source>
</evidence>
<dbReference type="AlphaFoldDB" id="A0A1B7MNC3"/>
<keyword evidence="2" id="KW-1185">Reference proteome</keyword>